<keyword evidence="5 7" id="KW-0472">Membrane</keyword>
<feature type="transmembrane region" description="Helical" evidence="7">
    <location>
        <begin position="6"/>
        <end position="21"/>
    </location>
</feature>
<dbReference type="PANTHER" id="PTHR37937">
    <property type="entry name" value="CONJUGATIVE TRANSFER: DNA TRANSPORT"/>
    <property type="match status" value="1"/>
</dbReference>
<evidence type="ECO:0000256" key="4">
    <source>
        <dbReference type="ARBA" id="ARBA00022989"/>
    </source>
</evidence>
<accession>A0ABS8P5Q8</accession>
<dbReference type="Gene3D" id="3.40.50.300">
    <property type="entry name" value="P-loop containing nucleotide triphosphate hydrolases"/>
    <property type="match status" value="1"/>
</dbReference>
<evidence type="ECO:0000256" key="5">
    <source>
        <dbReference type="ARBA" id="ARBA00023136"/>
    </source>
</evidence>
<gene>
    <name evidence="9" type="ORF">LQ327_09380</name>
</gene>
<feature type="compositionally biased region" description="Basic and acidic residues" evidence="6">
    <location>
        <begin position="659"/>
        <end position="668"/>
    </location>
</feature>
<feature type="region of interest" description="Disordered" evidence="6">
    <location>
        <begin position="540"/>
        <end position="561"/>
    </location>
</feature>
<protein>
    <submittedName>
        <fullName evidence="9">TraM recognition domain-containing protein</fullName>
    </submittedName>
</protein>
<evidence type="ECO:0000256" key="2">
    <source>
        <dbReference type="ARBA" id="ARBA00022475"/>
    </source>
</evidence>
<keyword evidence="4 7" id="KW-1133">Transmembrane helix</keyword>
<dbReference type="Pfam" id="PF12696">
    <property type="entry name" value="TraG-D_C"/>
    <property type="match status" value="1"/>
</dbReference>
<dbReference type="InterPro" id="IPR051539">
    <property type="entry name" value="T4SS-coupling_protein"/>
</dbReference>
<evidence type="ECO:0000256" key="3">
    <source>
        <dbReference type="ARBA" id="ARBA00022692"/>
    </source>
</evidence>
<dbReference type="EMBL" id="JAJNDB010000001">
    <property type="protein sequence ID" value="MCD2193591.1"/>
    <property type="molecule type" value="Genomic_DNA"/>
</dbReference>
<feature type="region of interest" description="Disordered" evidence="6">
    <location>
        <begin position="576"/>
        <end position="698"/>
    </location>
</feature>
<dbReference type="CDD" id="cd01127">
    <property type="entry name" value="TrwB_TraG_TraD_VirD4"/>
    <property type="match status" value="1"/>
</dbReference>
<keyword evidence="10" id="KW-1185">Reference proteome</keyword>
<dbReference type="PANTHER" id="PTHR37937:SF1">
    <property type="entry name" value="CONJUGATIVE TRANSFER: DNA TRANSPORT"/>
    <property type="match status" value="1"/>
</dbReference>
<reference evidence="9 10" key="1">
    <citation type="submission" date="2021-11" db="EMBL/GenBank/DDBJ databases">
        <title>Draft genome sequence of Actinomycetospora sp. SF1 isolated from the rhizosphere soil.</title>
        <authorList>
            <person name="Duangmal K."/>
            <person name="Chantavorakit T."/>
        </authorList>
    </citation>
    <scope>NUCLEOTIDE SEQUENCE [LARGE SCALE GENOMIC DNA]</scope>
    <source>
        <strain evidence="9 10">TBRC 5722</strain>
    </source>
</reference>
<evidence type="ECO:0000259" key="8">
    <source>
        <dbReference type="Pfam" id="PF12696"/>
    </source>
</evidence>
<sequence length="698" mass="74384">MIAETVIALGLLGAAMVAWHAERWGLTLMLLCAAVLPAAVLVNLLAWPTLPAGGALLVALLVARWRWSGSALLVTRWSARSRRKAGVASGLDITRRGGAMAMRAMAIKVRPSLCELSWWARLRLPACEVAVELARAGWLRVWASIEDVVLIFGGPRTGKTGWLAGRVLDAPGMVVVTSTRTDLLEVCAPLRALVGPVQVFNAVGLGGIATTLGFDPLTGCSDPVTATERASDLVDGGIRTTSADAQRWDDQGRRVLAALLHAAALGGGSMHDVLDWVADNDRAAREVPSLLHRSAVQAFHKAAHQFVTTNDRTRTSITNSIMPALGWLNHPDAVAAAHGQDFDVAALLEARATVFLLGAEEAGTGPLVTALTGHIAREARRLAPSLPGGRLDPNLTLALDEAALISPVPLESWTADMGGRGVTIIAAFQSRAQLLARYGEHKTATILNNTAAVMVFGGTRDQPDLAFWSTLAGERDEPIITTDNRGKTTSRSTRRVPVLGAARIANLPPGRAVLYRRGLDPVIGRVAMVWRRRDVRAHDRAAARADTARNHAARTDTTARGRAHVPWRGRVTTLVRGLLRHVRPGTATPTSTATSTSAAADVSRTSPPASPGAQLARWEASRPGQTPPTPRAGELGDVEPWDAPPREGDRYGVYGRLGRTRDVTRRAEPDDEARDDETRDAGTEDGDLRGDGTSGWSA</sequence>
<dbReference type="SUPFAM" id="SSF52540">
    <property type="entry name" value="P-loop containing nucleoside triphosphate hydrolases"/>
    <property type="match status" value="1"/>
</dbReference>
<evidence type="ECO:0000256" key="7">
    <source>
        <dbReference type="SAM" id="Phobius"/>
    </source>
</evidence>
<dbReference type="Proteomes" id="UP001199469">
    <property type="component" value="Unassembled WGS sequence"/>
</dbReference>
<comment type="subcellular location">
    <subcellularLocation>
        <location evidence="1">Cell membrane</location>
        <topology evidence="1">Multi-pass membrane protein</topology>
    </subcellularLocation>
</comment>
<feature type="domain" description="TraD/TraG TraM recognition site" evidence="8">
    <location>
        <begin position="395"/>
        <end position="508"/>
    </location>
</feature>
<dbReference type="RefSeq" id="WP_230731883.1">
    <property type="nucleotide sequence ID" value="NZ_JAJNDB010000001.1"/>
</dbReference>
<comment type="caution">
    <text evidence="9">The sequence shown here is derived from an EMBL/GenBank/DDBJ whole genome shotgun (WGS) entry which is preliminary data.</text>
</comment>
<evidence type="ECO:0000313" key="9">
    <source>
        <dbReference type="EMBL" id="MCD2193591.1"/>
    </source>
</evidence>
<name>A0ABS8P5Q8_9PSEU</name>
<feature type="compositionally biased region" description="Low complexity" evidence="6">
    <location>
        <begin position="586"/>
        <end position="606"/>
    </location>
</feature>
<evidence type="ECO:0000256" key="1">
    <source>
        <dbReference type="ARBA" id="ARBA00004651"/>
    </source>
</evidence>
<evidence type="ECO:0000313" key="10">
    <source>
        <dbReference type="Proteomes" id="UP001199469"/>
    </source>
</evidence>
<feature type="transmembrane region" description="Helical" evidence="7">
    <location>
        <begin position="28"/>
        <end position="47"/>
    </location>
</feature>
<keyword evidence="3 7" id="KW-0812">Transmembrane</keyword>
<proteinExistence type="predicted"/>
<organism evidence="9 10">
    <name type="scientific">Actinomycetospora endophytica</name>
    <dbReference type="NCBI Taxonomy" id="2291215"/>
    <lineage>
        <taxon>Bacteria</taxon>
        <taxon>Bacillati</taxon>
        <taxon>Actinomycetota</taxon>
        <taxon>Actinomycetes</taxon>
        <taxon>Pseudonocardiales</taxon>
        <taxon>Pseudonocardiaceae</taxon>
        <taxon>Actinomycetospora</taxon>
    </lineage>
</organism>
<feature type="compositionally biased region" description="Basic and acidic residues" evidence="6">
    <location>
        <begin position="540"/>
        <end position="559"/>
    </location>
</feature>
<keyword evidence="2" id="KW-1003">Cell membrane</keyword>
<feature type="compositionally biased region" description="Basic and acidic residues" evidence="6">
    <location>
        <begin position="676"/>
        <end position="690"/>
    </location>
</feature>
<evidence type="ECO:0000256" key="6">
    <source>
        <dbReference type="SAM" id="MobiDB-lite"/>
    </source>
</evidence>
<dbReference type="InterPro" id="IPR027417">
    <property type="entry name" value="P-loop_NTPase"/>
</dbReference>
<dbReference type="InterPro" id="IPR032689">
    <property type="entry name" value="TraG-D_C"/>
</dbReference>